<dbReference type="Proteomes" id="UP000054423">
    <property type="component" value="Unassembled WGS sequence"/>
</dbReference>
<evidence type="ECO:0000313" key="1">
    <source>
        <dbReference type="EMBL" id="ETL90745.1"/>
    </source>
</evidence>
<accession>W2L2B2</accession>
<organism evidence="1">
    <name type="scientific">Phytophthora nicotianae</name>
    <name type="common">Potato buckeye rot agent</name>
    <name type="synonym">Phytophthora parasitica</name>
    <dbReference type="NCBI Taxonomy" id="4792"/>
    <lineage>
        <taxon>Eukaryota</taxon>
        <taxon>Sar</taxon>
        <taxon>Stramenopiles</taxon>
        <taxon>Oomycota</taxon>
        <taxon>Peronosporomycetes</taxon>
        <taxon>Peronosporales</taxon>
        <taxon>Peronosporaceae</taxon>
        <taxon>Phytophthora</taxon>
    </lineage>
</organism>
<reference evidence="1" key="1">
    <citation type="submission" date="2013-11" db="EMBL/GenBank/DDBJ databases">
        <title>The Genome Sequence of Phytophthora parasitica CHvinca01.</title>
        <authorList>
            <consortium name="The Broad Institute Genomics Platform"/>
            <person name="Russ C."/>
            <person name="Tyler B."/>
            <person name="Panabieres F."/>
            <person name="Shan W."/>
            <person name="Tripathy S."/>
            <person name="Grunwald N."/>
            <person name="Machado M."/>
            <person name="Johnson C.S."/>
            <person name="Arredondo F."/>
            <person name="Hong C."/>
            <person name="Coffey M."/>
            <person name="Young S.K."/>
            <person name="Zeng Q."/>
            <person name="Gargeya S."/>
            <person name="Fitzgerald M."/>
            <person name="Abouelleil A."/>
            <person name="Alvarado L."/>
            <person name="Chapman S.B."/>
            <person name="Gainer-Dewar J."/>
            <person name="Goldberg J."/>
            <person name="Griggs A."/>
            <person name="Gujja S."/>
            <person name="Hansen M."/>
            <person name="Howarth C."/>
            <person name="Imamovic A."/>
            <person name="Ireland A."/>
            <person name="Larimer J."/>
            <person name="McCowan C."/>
            <person name="Murphy C."/>
            <person name="Pearson M."/>
            <person name="Poon T.W."/>
            <person name="Priest M."/>
            <person name="Roberts A."/>
            <person name="Saif S."/>
            <person name="Shea T."/>
            <person name="Sykes S."/>
            <person name="Wortman J."/>
            <person name="Nusbaum C."/>
            <person name="Birren B."/>
        </authorList>
    </citation>
    <scope>NUCLEOTIDE SEQUENCE [LARGE SCALE GENOMIC DNA]</scope>
    <source>
        <strain evidence="1">CHvinca01</strain>
    </source>
</reference>
<dbReference type="EMBL" id="KI680273">
    <property type="protein sequence ID" value="ETL90745.1"/>
    <property type="molecule type" value="Genomic_DNA"/>
</dbReference>
<name>W2L2B2_PHYNI</name>
<sequence>MVNPTDRQPLRDRSYARISVEDLRCKMELRERPGESGSSWPTGKGKSGWIILSSARRKMLWIKTESFGLVKDRSVAEPSCMCDREGFW</sequence>
<protein>
    <submittedName>
        <fullName evidence="1">Uncharacterized protein</fullName>
    </submittedName>
</protein>
<dbReference type="AlphaFoldDB" id="W2L2B2"/>
<proteinExistence type="predicted"/>
<gene>
    <name evidence="1" type="ORF">L917_10644</name>
</gene>